<proteinExistence type="predicted"/>
<evidence type="ECO:0000256" key="2">
    <source>
        <dbReference type="ARBA" id="ARBA00022692"/>
    </source>
</evidence>
<evidence type="ECO:0000256" key="5">
    <source>
        <dbReference type="SAM" id="Phobius"/>
    </source>
</evidence>
<feature type="transmembrane region" description="Helical" evidence="5">
    <location>
        <begin position="120"/>
        <end position="140"/>
    </location>
</feature>
<keyword evidence="2 5" id="KW-0812">Transmembrane</keyword>
<dbReference type="PANTHER" id="PTHR22950">
    <property type="entry name" value="AMINO ACID TRANSPORTER"/>
    <property type="match status" value="1"/>
</dbReference>
<protein>
    <recommendedName>
        <fullName evidence="6">Amino acid transporter transmembrane domain-containing protein</fullName>
    </recommendedName>
</protein>
<dbReference type="Gene3D" id="1.20.1740.10">
    <property type="entry name" value="Amino acid/polyamine transporter I"/>
    <property type="match status" value="1"/>
</dbReference>
<evidence type="ECO:0000313" key="8">
    <source>
        <dbReference type="Proteomes" id="UP000626109"/>
    </source>
</evidence>
<dbReference type="AlphaFoldDB" id="A0A813J792"/>
<feature type="transmembrane region" description="Helical" evidence="5">
    <location>
        <begin position="152"/>
        <end position="173"/>
    </location>
</feature>
<dbReference type="PANTHER" id="PTHR22950:SF461">
    <property type="entry name" value="AMINO ACID TRANSPORTER TRANSMEMBRANE DOMAIN-CONTAINING PROTEIN"/>
    <property type="match status" value="1"/>
</dbReference>
<feature type="transmembrane region" description="Helical" evidence="5">
    <location>
        <begin position="38"/>
        <end position="61"/>
    </location>
</feature>
<comment type="caution">
    <text evidence="7">The sequence shown here is derived from an EMBL/GenBank/DDBJ whole genome shotgun (WGS) entry which is preliminary data.</text>
</comment>
<dbReference type="GO" id="GO:0016020">
    <property type="term" value="C:membrane"/>
    <property type="evidence" value="ECO:0007669"/>
    <property type="project" value="UniProtKB-SubCell"/>
</dbReference>
<keyword evidence="4 5" id="KW-0472">Membrane</keyword>
<feature type="transmembrane region" description="Helical" evidence="5">
    <location>
        <begin position="341"/>
        <end position="362"/>
    </location>
</feature>
<feature type="transmembrane region" description="Helical" evidence="5">
    <location>
        <begin position="267"/>
        <end position="285"/>
    </location>
</feature>
<dbReference type="Proteomes" id="UP000626109">
    <property type="component" value="Unassembled WGS sequence"/>
</dbReference>
<feature type="transmembrane region" description="Helical" evidence="5">
    <location>
        <begin position="382"/>
        <end position="404"/>
    </location>
</feature>
<dbReference type="InterPro" id="IPR013057">
    <property type="entry name" value="AA_transpt_TM"/>
</dbReference>
<name>A0A813J792_POLGL</name>
<feature type="transmembrane region" description="Helical" evidence="5">
    <location>
        <begin position="12"/>
        <end position="32"/>
    </location>
</feature>
<accession>A0A813J792</accession>
<feature type="transmembrane region" description="Helical" evidence="5">
    <location>
        <begin position="228"/>
        <end position="247"/>
    </location>
</feature>
<dbReference type="EMBL" id="CAJNNW010022021">
    <property type="protein sequence ID" value="CAE8668719.1"/>
    <property type="molecule type" value="Genomic_DNA"/>
</dbReference>
<sequence>VSKDHSLRSSGWAMTSVIIVGNSVGTGVLSLSRALAQLGWGPGLVCLGLAGPFFWLAGYYVMQTHLYIDGKGESARTYGDFAGVLAGPVARKYGYGLVYTLAFMVTGGYMLTLANSIQQIFYDVHLCLPVASLAAFALVLPGTQLRTLHLIAPHAMVSFVALLVVIAICLYFLLSDGASCDYEPPRSLNFWGAFNSVGSFVWSYSGVSYYPEMLAEMKRPQDFARKSLGFAIVAMTGLYALVSITTYATCGDGTPPSIVLVIPKGPWLRIASIFMAYHIIVAYLINSQVLIRGIVTACGWDKALEPGFQGRARWFAISTVFTALAYLIADVIPQFDNLNDLTGNVCCTQGCLILPPLFFFLVQRVAPWPDSACKTALTILGWPMIVSGIFLFFAGTTGSIMTIWQDAHSDDSRRPFACQALS</sequence>
<evidence type="ECO:0000256" key="3">
    <source>
        <dbReference type="ARBA" id="ARBA00022989"/>
    </source>
</evidence>
<feature type="non-terminal residue" evidence="7">
    <location>
        <position position="422"/>
    </location>
</feature>
<evidence type="ECO:0000256" key="1">
    <source>
        <dbReference type="ARBA" id="ARBA00004141"/>
    </source>
</evidence>
<evidence type="ECO:0000259" key="6">
    <source>
        <dbReference type="Pfam" id="PF01490"/>
    </source>
</evidence>
<organism evidence="7 8">
    <name type="scientific">Polarella glacialis</name>
    <name type="common">Dinoflagellate</name>
    <dbReference type="NCBI Taxonomy" id="89957"/>
    <lineage>
        <taxon>Eukaryota</taxon>
        <taxon>Sar</taxon>
        <taxon>Alveolata</taxon>
        <taxon>Dinophyceae</taxon>
        <taxon>Suessiales</taxon>
        <taxon>Suessiaceae</taxon>
        <taxon>Polarella</taxon>
    </lineage>
</organism>
<keyword evidence="3 5" id="KW-1133">Transmembrane helix</keyword>
<dbReference type="GO" id="GO:0015179">
    <property type="term" value="F:L-amino acid transmembrane transporter activity"/>
    <property type="evidence" value="ECO:0007669"/>
    <property type="project" value="TreeGrafter"/>
</dbReference>
<feature type="domain" description="Amino acid transporter transmembrane" evidence="6">
    <location>
        <begin position="9"/>
        <end position="401"/>
    </location>
</feature>
<dbReference type="Pfam" id="PF01490">
    <property type="entry name" value="Aa_trans"/>
    <property type="match status" value="1"/>
</dbReference>
<evidence type="ECO:0000256" key="4">
    <source>
        <dbReference type="ARBA" id="ARBA00023136"/>
    </source>
</evidence>
<feature type="transmembrane region" description="Helical" evidence="5">
    <location>
        <begin position="312"/>
        <end position="329"/>
    </location>
</feature>
<comment type="subcellular location">
    <subcellularLocation>
        <location evidence="1">Membrane</location>
        <topology evidence="1">Multi-pass membrane protein</topology>
    </subcellularLocation>
</comment>
<evidence type="ECO:0000313" key="7">
    <source>
        <dbReference type="EMBL" id="CAE8668719.1"/>
    </source>
</evidence>
<feature type="transmembrane region" description="Helical" evidence="5">
    <location>
        <begin position="93"/>
        <end position="114"/>
    </location>
</feature>
<gene>
    <name evidence="7" type="ORF">PGLA2088_LOCUS17002</name>
</gene>
<reference evidence="7" key="1">
    <citation type="submission" date="2021-02" db="EMBL/GenBank/DDBJ databases">
        <authorList>
            <person name="Dougan E. K."/>
            <person name="Rhodes N."/>
            <person name="Thang M."/>
            <person name="Chan C."/>
        </authorList>
    </citation>
    <scope>NUCLEOTIDE SEQUENCE</scope>
</reference>